<organism evidence="3 4">
    <name type="scientific">Amycolatopsis oliviviridis</name>
    <dbReference type="NCBI Taxonomy" id="1471590"/>
    <lineage>
        <taxon>Bacteria</taxon>
        <taxon>Bacillati</taxon>
        <taxon>Actinomycetota</taxon>
        <taxon>Actinomycetes</taxon>
        <taxon>Pseudonocardiales</taxon>
        <taxon>Pseudonocardiaceae</taxon>
        <taxon>Amycolatopsis</taxon>
    </lineage>
</organism>
<dbReference type="Gene3D" id="1.10.1780.10">
    <property type="entry name" value="Clp, N-terminal domain"/>
    <property type="match status" value="1"/>
</dbReference>
<evidence type="ECO:0000313" key="3">
    <source>
        <dbReference type="EMBL" id="GHH29668.1"/>
    </source>
</evidence>
<evidence type="ECO:0000259" key="2">
    <source>
        <dbReference type="PROSITE" id="PS51903"/>
    </source>
</evidence>
<feature type="domain" description="Clp R" evidence="2">
    <location>
        <begin position="1"/>
        <end position="58"/>
    </location>
</feature>
<proteinExistence type="predicted"/>
<keyword evidence="1" id="KW-0677">Repeat</keyword>
<dbReference type="InterPro" id="IPR001943">
    <property type="entry name" value="UVR_dom"/>
</dbReference>
<comment type="caution">
    <text evidence="3">The sequence shown here is derived from an EMBL/GenBank/DDBJ whole genome shotgun (WGS) entry which is preliminary data.</text>
</comment>
<gene>
    <name evidence="3" type="ORF">GCM10017790_62190</name>
</gene>
<accession>A0ABQ3M090</accession>
<dbReference type="PROSITE" id="PS51903">
    <property type="entry name" value="CLP_R"/>
    <property type="match status" value="1"/>
</dbReference>
<keyword evidence="4" id="KW-1185">Reference proteome</keyword>
<dbReference type="SUPFAM" id="SSF81923">
    <property type="entry name" value="Double Clp-N motif"/>
    <property type="match status" value="1"/>
</dbReference>
<evidence type="ECO:0000313" key="4">
    <source>
        <dbReference type="Proteomes" id="UP000635387"/>
    </source>
</evidence>
<dbReference type="InterPro" id="IPR036628">
    <property type="entry name" value="Clp_N_dom_sf"/>
</dbReference>
<dbReference type="EMBL" id="BNAY01000008">
    <property type="protein sequence ID" value="GHH29668.1"/>
    <property type="molecule type" value="Genomic_DNA"/>
</dbReference>
<evidence type="ECO:0000256" key="1">
    <source>
        <dbReference type="PROSITE-ProRule" id="PRU01251"/>
    </source>
</evidence>
<name>A0ABQ3M090_9PSEU</name>
<dbReference type="RefSeq" id="WP_191257957.1">
    <property type="nucleotide sequence ID" value="NZ_BNAY01000008.1"/>
</dbReference>
<dbReference type="Gene3D" id="4.10.860.10">
    <property type="entry name" value="UVR domain"/>
    <property type="match status" value="1"/>
</dbReference>
<reference evidence="4" key="1">
    <citation type="journal article" date="2019" name="Int. J. Syst. Evol. Microbiol.">
        <title>The Global Catalogue of Microorganisms (GCM) 10K type strain sequencing project: providing services to taxonomists for standard genome sequencing and annotation.</title>
        <authorList>
            <consortium name="The Broad Institute Genomics Platform"/>
            <consortium name="The Broad Institute Genome Sequencing Center for Infectious Disease"/>
            <person name="Wu L."/>
            <person name="Ma J."/>
        </authorList>
    </citation>
    <scope>NUCLEOTIDE SEQUENCE [LARGE SCALE GENOMIC DNA]</scope>
    <source>
        <strain evidence="4">CGMCC 4.7683</strain>
    </source>
</reference>
<protein>
    <recommendedName>
        <fullName evidence="2">Clp R domain-containing protein</fullName>
    </recommendedName>
</protein>
<dbReference type="InterPro" id="IPR004176">
    <property type="entry name" value="Clp_R_N"/>
</dbReference>
<dbReference type="Proteomes" id="UP000635387">
    <property type="component" value="Unassembled WGS sequence"/>
</dbReference>
<dbReference type="Pfam" id="PF02151">
    <property type="entry name" value="UVR"/>
    <property type="match status" value="1"/>
</dbReference>
<sequence length="225" mass="24528">MSLLERAHAHAVRLGRDRVGGEELLLAILDESVGYALFSSLGVSRDVLIWQLEKAAASDTTPAVETVEGFPVTAEVREVLRRDGFIESVAGLSAAGGGPARVLGEHGVTEELIREAHARIWAPLLDENAVWGGPGPGTPVRGPADPPPEIDLLTSEIAEYRRRKEAAVDAQEYNQAGVIRDQEKKVVRRRSELIREWAATVDPVILAEAVVSLREEIAILRRPRN</sequence>